<reference evidence="2 3" key="1">
    <citation type="submission" date="2017-02" db="EMBL/GenBank/DDBJ databases">
        <authorList>
            <person name="Peterson S.W."/>
        </authorList>
    </citation>
    <scope>NUCLEOTIDE SEQUENCE [LARGE SCALE GENOMIC DNA]</scope>
    <source>
        <strain evidence="2 3">ATCC 17233</strain>
    </source>
</reference>
<gene>
    <name evidence="2" type="ORF">SAMN02745110_01554</name>
</gene>
<evidence type="ECO:0000313" key="3">
    <source>
        <dbReference type="Proteomes" id="UP000189857"/>
    </source>
</evidence>
<evidence type="ECO:0000259" key="1">
    <source>
        <dbReference type="PROSITE" id="PS50883"/>
    </source>
</evidence>
<dbReference type="InterPro" id="IPR001633">
    <property type="entry name" value="EAL_dom"/>
</dbReference>
<dbReference type="SUPFAM" id="SSF141868">
    <property type="entry name" value="EAL domain-like"/>
    <property type="match status" value="1"/>
</dbReference>
<protein>
    <submittedName>
        <fullName evidence="2">EAL domain, c-di-GMP-specific phosphodiesterase class I (Or its enzymatically inactive variant)</fullName>
    </submittedName>
</protein>
<dbReference type="Pfam" id="PF00563">
    <property type="entry name" value="EAL"/>
    <property type="match status" value="1"/>
</dbReference>
<dbReference type="EMBL" id="FUXA01000009">
    <property type="protein sequence ID" value="SJZ77580.1"/>
    <property type="molecule type" value="Genomic_DNA"/>
</dbReference>
<organism evidence="2 3">
    <name type="scientific">Eubacterium ruminantium</name>
    <dbReference type="NCBI Taxonomy" id="42322"/>
    <lineage>
        <taxon>Bacteria</taxon>
        <taxon>Bacillati</taxon>
        <taxon>Bacillota</taxon>
        <taxon>Clostridia</taxon>
        <taxon>Eubacteriales</taxon>
        <taxon>Eubacteriaceae</taxon>
        <taxon>Eubacterium</taxon>
    </lineage>
</organism>
<sequence length="295" mass="33368">MGTNNNIETKVGGLRAVELYYRGIREFESGDTTFLQSKTRLNTPGMGTLMPETFRKVAELSNQCVSLFELELKQCIETVKSLLEKDFYFRWISVYMPLRYLETKNVQQKLMDTMDEMSTDTNRICFEVAPELLLHGTNVHRNVIEQLRNRGFHFMLTDFGGINSPLMKLAYFPVDYVMLSQEIIGYLNKDDRSLSAVSSIVDFVEGMEADVIADGVSNVDQAEQLFKSHIRFGAGSLAGRYVTERYLKRKKSEENAKTAVASAETVEANADVTKTSEEQVEVTEANVVVETQADN</sequence>
<dbReference type="PANTHER" id="PTHR44757">
    <property type="entry name" value="DIGUANYLATE CYCLASE DGCP"/>
    <property type="match status" value="1"/>
</dbReference>
<dbReference type="PANTHER" id="PTHR44757:SF2">
    <property type="entry name" value="BIOFILM ARCHITECTURE MAINTENANCE PROTEIN MBAA"/>
    <property type="match status" value="1"/>
</dbReference>
<feature type="domain" description="EAL" evidence="1">
    <location>
        <begin position="1"/>
        <end position="255"/>
    </location>
</feature>
<keyword evidence="3" id="KW-1185">Reference proteome</keyword>
<dbReference type="AlphaFoldDB" id="A0A1T4NE84"/>
<dbReference type="OrthoDB" id="1817897at2"/>
<dbReference type="Proteomes" id="UP000189857">
    <property type="component" value="Unassembled WGS sequence"/>
</dbReference>
<dbReference type="RefSeq" id="WP_078787398.1">
    <property type="nucleotide sequence ID" value="NZ_FMTO01000008.1"/>
</dbReference>
<dbReference type="SMART" id="SM00052">
    <property type="entry name" value="EAL"/>
    <property type="match status" value="1"/>
</dbReference>
<evidence type="ECO:0000313" key="2">
    <source>
        <dbReference type="EMBL" id="SJZ77580.1"/>
    </source>
</evidence>
<proteinExistence type="predicted"/>
<accession>A0A1T4NE84</accession>
<dbReference type="Gene3D" id="3.20.20.450">
    <property type="entry name" value="EAL domain"/>
    <property type="match status" value="1"/>
</dbReference>
<dbReference type="InterPro" id="IPR052155">
    <property type="entry name" value="Biofilm_reg_signaling"/>
</dbReference>
<dbReference type="InterPro" id="IPR035919">
    <property type="entry name" value="EAL_sf"/>
</dbReference>
<name>A0A1T4NE84_9FIRM</name>
<dbReference type="CDD" id="cd01948">
    <property type="entry name" value="EAL"/>
    <property type="match status" value="1"/>
</dbReference>
<dbReference type="PROSITE" id="PS50883">
    <property type="entry name" value="EAL"/>
    <property type="match status" value="1"/>
</dbReference>